<keyword evidence="2" id="KW-1185">Reference proteome</keyword>
<dbReference type="AlphaFoldDB" id="G7YQT9"/>
<evidence type="ECO:0000313" key="2">
    <source>
        <dbReference type="Proteomes" id="UP000008909"/>
    </source>
</evidence>
<accession>G7YQT9</accession>
<gene>
    <name evidence="1" type="ORF">CLF_107571</name>
</gene>
<reference key="2">
    <citation type="submission" date="2011-10" db="EMBL/GenBank/DDBJ databases">
        <title>The genome and transcriptome sequence of Clonorchis sinensis provide insights into the carcinogenic liver fluke.</title>
        <authorList>
            <person name="Wang X."/>
            <person name="Huang Y."/>
            <person name="Chen W."/>
            <person name="Liu H."/>
            <person name="Guo L."/>
            <person name="Chen Y."/>
            <person name="Luo F."/>
            <person name="Zhou W."/>
            <person name="Sun J."/>
            <person name="Mao Q."/>
            <person name="Liang P."/>
            <person name="Zhou C."/>
            <person name="Tian Y."/>
            <person name="Men J."/>
            <person name="Lv X."/>
            <person name="Huang L."/>
            <person name="Zhou J."/>
            <person name="Hu Y."/>
            <person name="Li R."/>
            <person name="Zhang F."/>
            <person name="Lei H."/>
            <person name="Li X."/>
            <person name="Hu X."/>
            <person name="Liang C."/>
            <person name="Xu J."/>
            <person name="Wu Z."/>
            <person name="Yu X."/>
        </authorList>
    </citation>
    <scope>NUCLEOTIDE SEQUENCE</scope>
    <source>
        <strain>Henan</strain>
    </source>
</reference>
<reference evidence="1" key="1">
    <citation type="journal article" date="2011" name="Genome Biol.">
        <title>The draft genome of the carcinogenic human liver fluke Clonorchis sinensis.</title>
        <authorList>
            <person name="Wang X."/>
            <person name="Chen W."/>
            <person name="Huang Y."/>
            <person name="Sun J."/>
            <person name="Men J."/>
            <person name="Liu H."/>
            <person name="Luo F."/>
            <person name="Guo L."/>
            <person name="Lv X."/>
            <person name="Deng C."/>
            <person name="Zhou C."/>
            <person name="Fan Y."/>
            <person name="Li X."/>
            <person name="Huang L."/>
            <person name="Hu Y."/>
            <person name="Liang C."/>
            <person name="Hu X."/>
            <person name="Xu J."/>
            <person name="Yu X."/>
        </authorList>
    </citation>
    <scope>NUCLEOTIDE SEQUENCE [LARGE SCALE GENOMIC DNA]</scope>
    <source>
        <strain evidence="1">Henan</strain>
    </source>
</reference>
<organism evidence="1 2">
    <name type="scientific">Clonorchis sinensis</name>
    <name type="common">Chinese liver fluke</name>
    <dbReference type="NCBI Taxonomy" id="79923"/>
    <lineage>
        <taxon>Eukaryota</taxon>
        <taxon>Metazoa</taxon>
        <taxon>Spiralia</taxon>
        <taxon>Lophotrochozoa</taxon>
        <taxon>Platyhelminthes</taxon>
        <taxon>Trematoda</taxon>
        <taxon>Digenea</taxon>
        <taxon>Opisthorchiida</taxon>
        <taxon>Opisthorchiata</taxon>
        <taxon>Opisthorchiidae</taxon>
        <taxon>Clonorchis</taxon>
    </lineage>
</organism>
<protein>
    <submittedName>
        <fullName evidence="1">Uncharacterized protein</fullName>
    </submittedName>
</protein>
<proteinExistence type="predicted"/>
<sequence>MSRRTECPKNTFIVKVLQRKLRSYGLQAGLKTRLSFKLKIGYRATGQVLLRRLLKGDFLSIFAEKCDLGGCFVTSHGETIIPHTKNSAQKKTCLTMIIGHCMCGAVILTKLKCGHVRIQRYRLEHVLYQNVQRQHIRSLSGLRISFFQLICMTDPRFRTHVNIKIPFPIRRVILP</sequence>
<dbReference type="EMBL" id="DF143995">
    <property type="protein sequence ID" value="GAA55319.1"/>
    <property type="molecule type" value="Genomic_DNA"/>
</dbReference>
<evidence type="ECO:0000313" key="1">
    <source>
        <dbReference type="EMBL" id="GAA55319.1"/>
    </source>
</evidence>
<name>G7YQT9_CLOSI</name>
<dbReference type="Proteomes" id="UP000008909">
    <property type="component" value="Unassembled WGS sequence"/>
</dbReference>